<organism evidence="1 2">
    <name type="scientific">Laticauda laticaudata</name>
    <name type="common">Blue-ringed sea krait</name>
    <name type="synonym">Blue-lipped sea krait</name>
    <dbReference type="NCBI Taxonomy" id="8630"/>
    <lineage>
        <taxon>Eukaryota</taxon>
        <taxon>Metazoa</taxon>
        <taxon>Chordata</taxon>
        <taxon>Craniata</taxon>
        <taxon>Vertebrata</taxon>
        <taxon>Euteleostomi</taxon>
        <taxon>Lepidosauria</taxon>
        <taxon>Squamata</taxon>
        <taxon>Bifurcata</taxon>
        <taxon>Unidentata</taxon>
        <taxon>Episquamata</taxon>
        <taxon>Toxicofera</taxon>
        <taxon>Serpentes</taxon>
        <taxon>Colubroidea</taxon>
        <taxon>Elapidae</taxon>
        <taxon>Laticaudinae</taxon>
        <taxon>Laticauda</taxon>
    </lineage>
</organism>
<name>A0A8C5S4Q2_LATLA</name>
<accession>A0A8C5S4Q2</accession>
<sequence length="99" mass="12006">MPTEPVVKKINPTTGAYYHMWWDCKKIQELWHKIWSWLEEMLGIKINFTPEMFLLGITNENFSKVDIYLIITAARLLSNVNMYIHMYMYMYVYINVYIV</sequence>
<dbReference type="GeneTree" id="ENSGT01000000219769"/>
<reference evidence="1" key="1">
    <citation type="submission" date="2025-08" db="UniProtKB">
        <authorList>
            <consortium name="Ensembl"/>
        </authorList>
    </citation>
    <scope>IDENTIFICATION</scope>
</reference>
<evidence type="ECO:0000313" key="2">
    <source>
        <dbReference type="Proteomes" id="UP000694406"/>
    </source>
</evidence>
<keyword evidence="2" id="KW-1185">Reference proteome</keyword>
<dbReference type="AlphaFoldDB" id="A0A8C5S4Q2"/>
<evidence type="ECO:0000313" key="1">
    <source>
        <dbReference type="Ensembl" id="ENSLLTP00000012672.1"/>
    </source>
</evidence>
<protein>
    <submittedName>
        <fullName evidence="1">Uncharacterized protein</fullName>
    </submittedName>
</protein>
<dbReference type="Ensembl" id="ENSLLTT00000013162.1">
    <property type="protein sequence ID" value="ENSLLTP00000012672.1"/>
    <property type="gene ID" value="ENSLLTG00000009696.1"/>
</dbReference>
<reference evidence="1" key="2">
    <citation type="submission" date="2025-09" db="UniProtKB">
        <authorList>
            <consortium name="Ensembl"/>
        </authorList>
    </citation>
    <scope>IDENTIFICATION</scope>
</reference>
<proteinExistence type="predicted"/>
<dbReference type="Proteomes" id="UP000694406">
    <property type="component" value="Unplaced"/>
</dbReference>